<dbReference type="Pfam" id="PF14580">
    <property type="entry name" value="LRR_9"/>
    <property type="match status" value="1"/>
</dbReference>
<gene>
    <name evidence="3" type="ORF">TEOVI_000650400</name>
</gene>
<dbReference type="Pfam" id="PF23056">
    <property type="entry name" value="NTF2_MEX67"/>
    <property type="match status" value="1"/>
</dbReference>
<evidence type="ECO:0000256" key="1">
    <source>
        <dbReference type="SAM" id="MobiDB-lite"/>
    </source>
</evidence>
<dbReference type="AlphaFoldDB" id="A0A1G4I787"/>
<dbReference type="GeneID" id="92380438"/>
<dbReference type="InterPro" id="IPR032675">
    <property type="entry name" value="LRR_dom_sf"/>
</dbReference>
<proteinExistence type="predicted"/>
<dbReference type="GO" id="GO:0003723">
    <property type="term" value="F:RNA binding"/>
    <property type="evidence" value="ECO:0007669"/>
    <property type="project" value="TreeGrafter"/>
</dbReference>
<dbReference type="RefSeq" id="XP_067079115.1">
    <property type="nucleotide sequence ID" value="XM_067223014.1"/>
</dbReference>
<feature type="compositionally biased region" description="Gly residues" evidence="1">
    <location>
        <begin position="51"/>
        <end position="63"/>
    </location>
</feature>
<sequence length="528" mass="58675">MSRPYTKGGGPNRADSRRRRKGDYDRDVLTDRGGHNSSWNAKPDRSRRGSRGGSGPPGKGTGGSDNQVPQSTMMTTLLDLLFQKSSSVIFNRESGMLNLSNFSQSQDLTDVRKSVDFNNVTFCRSLVSVIKSHMGSMLRAVAVNDNKITKLSVFLSALVEADLHIGITALSATGNTIDDLSFIGPLKRFVNLGELVLKENPVTRREDYNSSVIQKVKSLMMLDDKVINRAPLRLPNPIPSSLSQLQFQVLYFLEADVFSAAAEGKWDTLTGVYAKNALFSVSRSEEPIACRIPFDAKHKSDTLNPTQRKVMTDDFVFLRKNVPWRNLHVEIHSLRSIACGQTKAVKAINILGGGERKFFSVSHELNGNANVVFLSDNMAVPTCVLTIHGRLFWHWSPIDGGEKIFARDDAPFVSCFFHRTMSLTLDPNGTTWSVHNDMMFLRPDRLLRQESGEKALPMFFANDPMRIEEMRRRYLPQAKTDVMKTIVEAVSSDADVVGFIQNCLAKLPPDQLEIALSASDVMANLLGG</sequence>
<dbReference type="Gene3D" id="3.80.10.10">
    <property type="entry name" value="Ribonuclease Inhibitor"/>
    <property type="match status" value="1"/>
</dbReference>
<feature type="region of interest" description="Disordered" evidence="1">
    <location>
        <begin position="1"/>
        <end position="70"/>
    </location>
</feature>
<evidence type="ECO:0000313" key="3">
    <source>
        <dbReference type="EMBL" id="SCU67841.1"/>
    </source>
</evidence>
<evidence type="ECO:0000313" key="4">
    <source>
        <dbReference type="Proteomes" id="UP000195570"/>
    </source>
</evidence>
<dbReference type="VEuPathDB" id="TriTrypDB:TEOVI_000650400"/>
<dbReference type="Proteomes" id="UP000195570">
    <property type="component" value="Unassembled WGS sequence"/>
</dbReference>
<dbReference type="SUPFAM" id="SSF52058">
    <property type="entry name" value="L domain-like"/>
    <property type="match status" value="1"/>
</dbReference>
<feature type="compositionally biased region" description="Basic and acidic residues" evidence="1">
    <location>
        <begin position="22"/>
        <end position="34"/>
    </location>
</feature>
<name>A0A1G4I787_TRYEQ</name>
<dbReference type="PANTHER" id="PTHR10662">
    <property type="entry name" value="NUCLEAR RNA EXPORT FACTOR"/>
    <property type="match status" value="1"/>
</dbReference>
<dbReference type="EMBL" id="CZPT02000812">
    <property type="protein sequence ID" value="SCU67841.1"/>
    <property type="molecule type" value="Genomic_DNA"/>
</dbReference>
<feature type="domain" description="MEX67-like NTF2-like" evidence="2">
    <location>
        <begin position="244"/>
        <end position="443"/>
    </location>
</feature>
<accession>A0A1G4I787</accession>
<keyword evidence="4" id="KW-1185">Reference proteome</keyword>
<protein>
    <recommendedName>
        <fullName evidence="2">MEX67-like NTF2-like domain-containing protein</fullName>
    </recommendedName>
</protein>
<dbReference type="InterPro" id="IPR030217">
    <property type="entry name" value="NXF_fam"/>
</dbReference>
<reference evidence="3" key="1">
    <citation type="submission" date="2016-09" db="EMBL/GenBank/DDBJ databases">
        <authorList>
            <person name="Hebert L."/>
            <person name="Moumen B."/>
        </authorList>
    </citation>
    <scope>NUCLEOTIDE SEQUENCE [LARGE SCALE GENOMIC DNA]</scope>
    <source>
        <strain evidence="3">OVI</strain>
    </source>
</reference>
<dbReference type="GO" id="GO:0016973">
    <property type="term" value="P:poly(A)+ mRNA export from nucleus"/>
    <property type="evidence" value="ECO:0007669"/>
    <property type="project" value="TreeGrafter"/>
</dbReference>
<organism evidence="3 4">
    <name type="scientific">Trypanosoma equiperdum</name>
    <dbReference type="NCBI Taxonomy" id="5694"/>
    <lineage>
        <taxon>Eukaryota</taxon>
        <taxon>Discoba</taxon>
        <taxon>Euglenozoa</taxon>
        <taxon>Kinetoplastea</taxon>
        <taxon>Metakinetoplastina</taxon>
        <taxon>Trypanosomatida</taxon>
        <taxon>Trypanosomatidae</taxon>
        <taxon>Trypanosoma</taxon>
    </lineage>
</organism>
<dbReference type="PANTHER" id="PTHR10662:SF22">
    <property type="entry name" value="NUCLEAR RNA EXPORT FACTOR 1"/>
    <property type="match status" value="1"/>
</dbReference>
<evidence type="ECO:0000259" key="2">
    <source>
        <dbReference type="Pfam" id="PF23056"/>
    </source>
</evidence>
<comment type="caution">
    <text evidence="3">The sequence shown here is derived from an EMBL/GenBank/DDBJ whole genome shotgun (WGS) entry which is preliminary data.</text>
</comment>
<dbReference type="GO" id="GO:0005634">
    <property type="term" value="C:nucleus"/>
    <property type="evidence" value="ECO:0007669"/>
    <property type="project" value="TreeGrafter"/>
</dbReference>
<dbReference type="InterPro" id="IPR057127">
    <property type="entry name" value="NTF2_MEX67"/>
</dbReference>